<dbReference type="Proteomes" id="UP000270673">
    <property type="component" value="Chromosome"/>
</dbReference>
<evidence type="ECO:0000256" key="6">
    <source>
        <dbReference type="SAM" id="SignalP"/>
    </source>
</evidence>
<dbReference type="InterPro" id="IPR033985">
    <property type="entry name" value="SusD-like_N"/>
</dbReference>
<dbReference type="InterPro" id="IPR011990">
    <property type="entry name" value="TPR-like_helical_dom_sf"/>
</dbReference>
<sequence length="456" mass="51833">MKKIYIIVLTTVLLCGCNSFLDVTPKGKLIPNKVQDFDELMGDPLNVSAAYPLMEMCSDNICMKEDYLTYYILSDNGKAYTWQEEFYRAEEDDMTWNGAYSIIYTCNLVLSEVPGINDGTDAYKAQVMAEAKVNRAFYYWFLHSCYAPAYDPETASTDLSVPLVLEPDLNAKVSRTTSDKVVAQILKDLKDVAMDLPEKSASEYHIPRVAVYGLAARVNLFFGNYDAALENAEEALKLNSELLDYNTFRFNDESNPYGGVDNRPDPEYSPEMIMYRSSAYSSILTTSMMSPELLEVFDTEADLRYKFNFTTLGWDGEPSGDPYPAILPDLDYNIGVPEMMLIKAECLARKNDPEALNILNTLRKKRIAADKYADLPQVSADKLLKVVLEERQRELAFNGVRFFDMKRLAKEGIYTRTLTRQFEGTVYTLEPNSNRYMLPIAAKVRLLNTNIVQNPR</sequence>
<evidence type="ECO:0000313" key="9">
    <source>
        <dbReference type="EMBL" id="AZS29653.1"/>
    </source>
</evidence>
<feature type="signal peptide" evidence="6">
    <location>
        <begin position="1"/>
        <end position="21"/>
    </location>
</feature>
<dbReference type="AlphaFoldDB" id="A0A3S9VT02"/>
<dbReference type="SUPFAM" id="SSF48452">
    <property type="entry name" value="TPR-like"/>
    <property type="match status" value="1"/>
</dbReference>
<dbReference type="Pfam" id="PF07980">
    <property type="entry name" value="SusD_RagB"/>
    <property type="match status" value="1"/>
</dbReference>
<dbReference type="GO" id="GO:0009279">
    <property type="term" value="C:cell outer membrane"/>
    <property type="evidence" value="ECO:0007669"/>
    <property type="project" value="UniProtKB-SubCell"/>
</dbReference>
<organism evidence="9 10">
    <name type="scientific">Butyricimonas faecalis</name>
    <dbReference type="NCBI Taxonomy" id="2093856"/>
    <lineage>
        <taxon>Bacteria</taxon>
        <taxon>Pseudomonadati</taxon>
        <taxon>Bacteroidota</taxon>
        <taxon>Bacteroidia</taxon>
        <taxon>Bacteroidales</taxon>
        <taxon>Odoribacteraceae</taxon>
        <taxon>Butyricimonas</taxon>
    </lineage>
</organism>
<comment type="subcellular location">
    <subcellularLocation>
        <location evidence="1">Cell outer membrane</location>
    </subcellularLocation>
</comment>
<evidence type="ECO:0000256" key="2">
    <source>
        <dbReference type="ARBA" id="ARBA00006275"/>
    </source>
</evidence>
<dbReference type="OrthoDB" id="729505at2"/>
<keyword evidence="4" id="KW-0472">Membrane</keyword>
<keyword evidence="3 6" id="KW-0732">Signal</keyword>
<name>A0A3S9VT02_9BACT</name>
<evidence type="ECO:0000256" key="5">
    <source>
        <dbReference type="ARBA" id="ARBA00023237"/>
    </source>
</evidence>
<evidence type="ECO:0000256" key="3">
    <source>
        <dbReference type="ARBA" id="ARBA00022729"/>
    </source>
</evidence>
<dbReference type="Pfam" id="PF14322">
    <property type="entry name" value="SusD-like_3"/>
    <property type="match status" value="1"/>
</dbReference>
<protein>
    <submittedName>
        <fullName evidence="9">RagB/SusD family nutrient uptake outer membrane protein</fullName>
    </submittedName>
</protein>
<reference evidence="9 10" key="1">
    <citation type="submission" date="2018-10" db="EMBL/GenBank/DDBJ databases">
        <title>Butyricimonas faecalis sp. nov., isolated from human faeces and emended description of the genus Butyricimonas.</title>
        <authorList>
            <person name="Le Roy T."/>
            <person name="Van der Smissen P."/>
            <person name="Paquot A."/>
            <person name="Delzenne N."/>
            <person name="Muccioli G."/>
            <person name="Collet J.-F."/>
            <person name="Cani P.D."/>
        </authorList>
    </citation>
    <scope>NUCLEOTIDE SEQUENCE [LARGE SCALE GENOMIC DNA]</scope>
    <source>
        <strain evidence="9 10">H184</strain>
    </source>
</reference>
<dbReference type="PROSITE" id="PS51257">
    <property type="entry name" value="PROKAR_LIPOPROTEIN"/>
    <property type="match status" value="1"/>
</dbReference>
<feature type="domain" description="RagB/SusD" evidence="7">
    <location>
        <begin position="338"/>
        <end position="455"/>
    </location>
</feature>
<dbReference type="KEGG" id="buy:D8S85_08905"/>
<evidence type="ECO:0000259" key="8">
    <source>
        <dbReference type="Pfam" id="PF14322"/>
    </source>
</evidence>
<keyword evidence="5" id="KW-0998">Cell outer membrane</keyword>
<feature type="chain" id="PRO_5019331495" evidence="6">
    <location>
        <begin position="22"/>
        <end position="456"/>
    </location>
</feature>
<accession>A0A3S9VT02</accession>
<evidence type="ECO:0000259" key="7">
    <source>
        <dbReference type="Pfam" id="PF07980"/>
    </source>
</evidence>
<comment type="similarity">
    <text evidence="2">Belongs to the SusD family.</text>
</comment>
<dbReference type="InterPro" id="IPR012944">
    <property type="entry name" value="SusD_RagB_dom"/>
</dbReference>
<dbReference type="RefSeq" id="WP_127074982.1">
    <property type="nucleotide sequence ID" value="NZ_CP032819.1"/>
</dbReference>
<evidence type="ECO:0000256" key="1">
    <source>
        <dbReference type="ARBA" id="ARBA00004442"/>
    </source>
</evidence>
<feature type="domain" description="SusD-like N-terminal" evidence="8">
    <location>
        <begin position="20"/>
        <end position="220"/>
    </location>
</feature>
<dbReference type="Gene3D" id="1.25.40.390">
    <property type="match status" value="1"/>
</dbReference>
<keyword evidence="10" id="KW-1185">Reference proteome</keyword>
<evidence type="ECO:0000313" key="10">
    <source>
        <dbReference type="Proteomes" id="UP000270673"/>
    </source>
</evidence>
<proteinExistence type="inferred from homology"/>
<dbReference type="EMBL" id="CP032819">
    <property type="protein sequence ID" value="AZS29653.1"/>
    <property type="molecule type" value="Genomic_DNA"/>
</dbReference>
<evidence type="ECO:0000256" key="4">
    <source>
        <dbReference type="ARBA" id="ARBA00023136"/>
    </source>
</evidence>
<gene>
    <name evidence="9" type="ORF">D8S85_08905</name>
</gene>